<dbReference type="Proteomes" id="UP001596455">
    <property type="component" value="Unassembled WGS sequence"/>
</dbReference>
<dbReference type="InterPro" id="IPR003593">
    <property type="entry name" value="AAA+_ATPase"/>
</dbReference>
<dbReference type="Pfam" id="PF00005">
    <property type="entry name" value="ABC_tran"/>
    <property type="match status" value="1"/>
</dbReference>
<gene>
    <name evidence="4" type="ORF">ACFQQL_08860</name>
</gene>
<comment type="caution">
    <text evidence="4">The sequence shown here is derived from an EMBL/GenBank/DDBJ whole genome shotgun (WGS) entry which is preliminary data.</text>
</comment>
<dbReference type="SMART" id="SM00382">
    <property type="entry name" value="AAA"/>
    <property type="match status" value="1"/>
</dbReference>
<dbReference type="RefSeq" id="WP_382393345.1">
    <property type="nucleotide sequence ID" value="NZ_JBHTCQ010000001.1"/>
</dbReference>
<proteinExistence type="predicted"/>
<protein>
    <submittedName>
        <fullName evidence="4">ABC transporter ATP-binding protein</fullName>
    </submittedName>
</protein>
<dbReference type="InterPro" id="IPR027417">
    <property type="entry name" value="P-loop_NTPase"/>
</dbReference>
<dbReference type="InterPro" id="IPR003439">
    <property type="entry name" value="ABC_transporter-like_ATP-bd"/>
</dbReference>
<evidence type="ECO:0000313" key="4">
    <source>
        <dbReference type="EMBL" id="MFC7405215.1"/>
    </source>
</evidence>
<keyword evidence="1" id="KW-0547">Nucleotide-binding</keyword>
<dbReference type="CDD" id="cd03214">
    <property type="entry name" value="ABC_Iron-Siderophores_B12_Hemin"/>
    <property type="match status" value="1"/>
</dbReference>
<dbReference type="PROSITE" id="PS50893">
    <property type="entry name" value="ABC_TRANSPORTER_2"/>
    <property type="match status" value="1"/>
</dbReference>
<reference evidence="5" key="1">
    <citation type="journal article" date="2019" name="Int. J. Syst. Evol. Microbiol.">
        <title>The Global Catalogue of Microorganisms (GCM) 10K type strain sequencing project: providing services to taxonomists for standard genome sequencing and annotation.</title>
        <authorList>
            <consortium name="The Broad Institute Genomics Platform"/>
            <consortium name="The Broad Institute Genome Sequencing Center for Infectious Disease"/>
            <person name="Wu L."/>
            <person name="Ma J."/>
        </authorList>
    </citation>
    <scope>NUCLEOTIDE SEQUENCE [LARGE SCALE GENOMIC DNA]</scope>
    <source>
        <strain evidence="5">JCM 1490</strain>
    </source>
</reference>
<dbReference type="GO" id="GO:0005524">
    <property type="term" value="F:ATP binding"/>
    <property type="evidence" value="ECO:0007669"/>
    <property type="project" value="UniProtKB-KW"/>
</dbReference>
<accession>A0ABW2Q6T8</accession>
<sequence length="278" mass="29581">MRGGAELRIAGLAVRLGGVRVLDGVDAEVPAGSVTALVGPNGAGKSTVLRAIVGAVPLDGALLLDGEDLVRMTRRSRARQISLVEQDAPAAVSRRVLDVVLLGRTPHRPRWGADSADDLAIVDAALERAGAAWLRDRDFATLSGGERQRVHLARALAQEPRLLLLDEPTNHLDVAAQLDVLALARDLRHDGVTVLAALHDLNHALRYADHVVVLSAGRAVAAGPPEQVLTGELVSEVYRVRARRVSAGDHELLVMDREPGAAMPVTPARTDREVRAGR</sequence>
<evidence type="ECO:0000256" key="1">
    <source>
        <dbReference type="ARBA" id="ARBA00022741"/>
    </source>
</evidence>
<dbReference type="EMBL" id="JBHTCQ010000001">
    <property type="protein sequence ID" value="MFC7405215.1"/>
    <property type="molecule type" value="Genomic_DNA"/>
</dbReference>
<dbReference type="Gene3D" id="3.40.50.300">
    <property type="entry name" value="P-loop containing nucleotide triphosphate hydrolases"/>
    <property type="match status" value="1"/>
</dbReference>
<keyword evidence="5" id="KW-1185">Reference proteome</keyword>
<feature type="domain" description="ABC transporter" evidence="3">
    <location>
        <begin position="7"/>
        <end position="241"/>
    </location>
</feature>
<evidence type="ECO:0000256" key="2">
    <source>
        <dbReference type="ARBA" id="ARBA00022840"/>
    </source>
</evidence>
<dbReference type="PANTHER" id="PTHR42794">
    <property type="entry name" value="HEMIN IMPORT ATP-BINDING PROTEIN HMUV"/>
    <property type="match status" value="1"/>
</dbReference>
<organism evidence="4 5">
    <name type="scientific">Georgenia alba</name>
    <dbReference type="NCBI Taxonomy" id="2233858"/>
    <lineage>
        <taxon>Bacteria</taxon>
        <taxon>Bacillati</taxon>
        <taxon>Actinomycetota</taxon>
        <taxon>Actinomycetes</taxon>
        <taxon>Micrococcales</taxon>
        <taxon>Bogoriellaceae</taxon>
        <taxon>Georgenia</taxon>
    </lineage>
</organism>
<dbReference type="SUPFAM" id="SSF52540">
    <property type="entry name" value="P-loop containing nucleoside triphosphate hydrolases"/>
    <property type="match status" value="1"/>
</dbReference>
<keyword evidence="2 4" id="KW-0067">ATP-binding</keyword>
<dbReference type="PANTHER" id="PTHR42794:SF2">
    <property type="entry name" value="ABC TRANSPORTER ATP-BINDING PROTEIN"/>
    <property type="match status" value="1"/>
</dbReference>
<evidence type="ECO:0000259" key="3">
    <source>
        <dbReference type="PROSITE" id="PS50893"/>
    </source>
</evidence>
<evidence type="ECO:0000313" key="5">
    <source>
        <dbReference type="Proteomes" id="UP001596455"/>
    </source>
</evidence>
<name>A0ABW2Q6T8_9MICO</name>